<keyword evidence="2" id="KW-0808">Transferase</keyword>
<name>A0A831NSK7_9GAMM</name>
<dbReference type="EMBL" id="DRCV01000238">
    <property type="protein sequence ID" value="HDK38438.1"/>
    <property type="molecule type" value="Genomic_DNA"/>
</dbReference>
<dbReference type="InterPro" id="IPR005940">
    <property type="entry name" value="Anthranilate_Pribosyl_Tfrase"/>
</dbReference>
<dbReference type="GO" id="GO:0000162">
    <property type="term" value="P:L-tryptophan biosynthetic process"/>
    <property type="evidence" value="ECO:0007669"/>
    <property type="project" value="InterPro"/>
</dbReference>
<dbReference type="SUPFAM" id="SSF52418">
    <property type="entry name" value="Nucleoside phosphorylase/phosphoribosyltransferase catalytic domain"/>
    <property type="match status" value="1"/>
</dbReference>
<sequence length="286" mass="31187">MTAAETTQAHMLMRSILQRIATGPELSKNISQEEARDATAAILHDQIDPVQAALFFIALRMKRESNDEYKGVLDGIREVVDGVTAEVDHVLDIADPYDGYNRTLPAAPFLPPLLAECGLHPISHGLDAVGPKYGVTHRHVLEAAGANVDMSPAEAAACLNDTDTGWAYLDQASFCKPLHDLIPLRTQMIKRQVLTTVEVLAKPVAGKLHTHFVTGYVHKPYPPIYAMLARHVGFDSALLIRGVEGGIIPSLRQDGKYFSYHNRGEEIGVDINPAMVGISQTLRAVP</sequence>
<dbReference type="InterPro" id="IPR035902">
    <property type="entry name" value="Nuc_phospho_transferase"/>
</dbReference>
<proteinExistence type="predicted"/>
<dbReference type="GO" id="GO:0005829">
    <property type="term" value="C:cytosol"/>
    <property type="evidence" value="ECO:0007669"/>
    <property type="project" value="TreeGrafter"/>
</dbReference>
<evidence type="ECO:0000259" key="3">
    <source>
        <dbReference type="Pfam" id="PF02885"/>
    </source>
</evidence>
<feature type="domain" description="Glycosyl transferase family 3 N-terminal" evidence="3">
    <location>
        <begin position="15"/>
        <end position="78"/>
    </location>
</feature>
<comment type="caution">
    <text evidence="4">The sequence shown here is derived from an EMBL/GenBank/DDBJ whole genome shotgun (WGS) entry which is preliminary data.</text>
</comment>
<dbReference type="InterPro" id="IPR017459">
    <property type="entry name" value="Glycosyl_Trfase_fam3_N_dom"/>
</dbReference>
<dbReference type="AlphaFoldDB" id="A0A831NSK7"/>
<protein>
    <submittedName>
        <fullName evidence="4">Anthranilate phosphoribosyltransferase</fullName>
    </submittedName>
</protein>
<dbReference type="PANTHER" id="PTHR43285:SF2">
    <property type="entry name" value="ANTHRANILATE PHOSPHORIBOSYLTRANSFERASE"/>
    <property type="match status" value="1"/>
</dbReference>
<dbReference type="Gene3D" id="1.20.970.10">
    <property type="entry name" value="Transferase, Pyrimidine Nucleoside Phosphorylase, Chain C"/>
    <property type="match status" value="1"/>
</dbReference>
<dbReference type="SUPFAM" id="SSF47648">
    <property type="entry name" value="Nucleoside phosphorylase/phosphoribosyltransferase N-terminal domain"/>
    <property type="match status" value="1"/>
</dbReference>
<reference evidence="4" key="1">
    <citation type="journal article" date="2020" name="mSystems">
        <title>Genome- and Community-Level Interaction Insights into Carbon Utilization and Element Cycling Functions of Hydrothermarchaeota in Hydrothermal Sediment.</title>
        <authorList>
            <person name="Zhou Z."/>
            <person name="Liu Y."/>
            <person name="Xu W."/>
            <person name="Pan J."/>
            <person name="Luo Z.H."/>
            <person name="Li M."/>
        </authorList>
    </citation>
    <scope>NUCLEOTIDE SEQUENCE [LARGE SCALE GENOMIC DNA]</scope>
    <source>
        <strain evidence="4">HyVt-26</strain>
    </source>
</reference>
<evidence type="ECO:0000256" key="2">
    <source>
        <dbReference type="ARBA" id="ARBA00022679"/>
    </source>
</evidence>
<dbReference type="Gene3D" id="3.40.1030.10">
    <property type="entry name" value="Nucleoside phosphorylase/phosphoribosyltransferase catalytic domain"/>
    <property type="match status" value="1"/>
</dbReference>
<feature type="non-terminal residue" evidence="4">
    <location>
        <position position="286"/>
    </location>
</feature>
<keyword evidence="1 4" id="KW-0328">Glycosyltransferase</keyword>
<dbReference type="GO" id="GO:0004048">
    <property type="term" value="F:anthranilate phosphoribosyltransferase activity"/>
    <property type="evidence" value="ECO:0007669"/>
    <property type="project" value="InterPro"/>
</dbReference>
<dbReference type="InterPro" id="IPR036320">
    <property type="entry name" value="Glycosyl_Trfase_fam3_N_dom_sf"/>
</dbReference>
<accession>A0A831NSK7</accession>
<gene>
    <name evidence="4" type="ORF">ENG92_05425</name>
</gene>
<evidence type="ECO:0000313" key="4">
    <source>
        <dbReference type="EMBL" id="HDK38438.1"/>
    </source>
</evidence>
<evidence type="ECO:0000256" key="1">
    <source>
        <dbReference type="ARBA" id="ARBA00022676"/>
    </source>
</evidence>
<organism evidence="4">
    <name type="scientific">Thiolapillus brandeum</name>
    <dbReference type="NCBI Taxonomy" id="1076588"/>
    <lineage>
        <taxon>Bacteria</taxon>
        <taxon>Pseudomonadati</taxon>
        <taxon>Pseudomonadota</taxon>
        <taxon>Gammaproteobacteria</taxon>
        <taxon>Chromatiales</taxon>
        <taxon>Sedimenticolaceae</taxon>
        <taxon>Thiolapillus</taxon>
    </lineage>
</organism>
<dbReference type="Proteomes" id="UP000885822">
    <property type="component" value="Unassembled WGS sequence"/>
</dbReference>
<dbReference type="Pfam" id="PF02885">
    <property type="entry name" value="Glycos_trans_3N"/>
    <property type="match status" value="1"/>
</dbReference>
<dbReference type="PANTHER" id="PTHR43285">
    <property type="entry name" value="ANTHRANILATE PHOSPHORIBOSYLTRANSFERASE"/>
    <property type="match status" value="1"/>
</dbReference>